<dbReference type="RefSeq" id="WP_290040876.1">
    <property type="nucleotide sequence ID" value="NZ_JAOPLU010000001.1"/>
</dbReference>
<dbReference type="Proteomes" id="UP001168109">
    <property type="component" value="Unassembled WGS sequence"/>
</dbReference>
<proteinExistence type="predicted"/>
<evidence type="ECO:0000313" key="2">
    <source>
        <dbReference type="Proteomes" id="UP001168109"/>
    </source>
</evidence>
<name>A0ABT7Q7V4_9GAMM</name>
<sequence length="214" mass="24096">MMPVQDCRLVSTSTLIPLVRQRVLHLPHTEGADALVHSYLIEAAIIFCKESALVHMERHFDEVLEGQTVSFARASSINRQARQDVQEPQVTGSVLHRITAGGIILTPGMHYHAQSAESIRFLVKLNSVCIVGAIEPLPAATLIPFALVEDYAHELACGAAYLMQQLQAKAWTNHELAQLNRRKFYDGIRAAYRFRIEQTESARVHNPVRKRNFF</sequence>
<gene>
    <name evidence="1" type="ORF">OB962_03285</name>
</gene>
<reference evidence="1" key="1">
    <citation type="submission" date="2024-05" db="EMBL/GenBank/DDBJ databases">
        <title>WGS of Aeromonas isolates.</title>
        <authorList>
            <person name="Lee H."/>
        </authorList>
    </citation>
    <scope>NUCLEOTIDE SEQUENCE</scope>
    <source>
        <strain evidence="1">LP308</strain>
    </source>
</reference>
<evidence type="ECO:0000313" key="1">
    <source>
        <dbReference type="EMBL" id="MDM5130027.1"/>
    </source>
</evidence>
<organism evidence="1 2">
    <name type="scientific">Aeromonas piscicola</name>
    <dbReference type="NCBI Taxonomy" id="600645"/>
    <lineage>
        <taxon>Bacteria</taxon>
        <taxon>Pseudomonadati</taxon>
        <taxon>Pseudomonadota</taxon>
        <taxon>Gammaproteobacteria</taxon>
        <taxon>Aeromonadales</taxon>
        <taxon>Aeromonadaceae</taxon>
        <taxon>Aeromonas</taxon>
    </lineage>
</organism>
<accession>A0ABT7Q7V4</accession>
<keyword evidence="2" id="KW-1185">Reference proteome</keyword>
<dbReference type="EMBL" id="JAOPLU010000001">
    <property type="protein sequence ID" value="MDM5130027.1"/>
    <property type="molecule type" value="Genomic_DNA"/>
</dbReference>
<comment type="caution">
    <text evidence="1">The sequence shown here is derived from an EMBL/GenBank/DDBJ whole genome shotgun (WGS) entry which is preliminary data.</text>
</comment>
<protein>
    <submittedName>
        <fullName evidence="1">Uncharacterized protein</fullName>
    </submittedName>
</protein>